<protein>
    <submittedName>
        <fullName evidence="2">Uncharacterized protein</fullName>
    </submittedName>
</protein>
<dbReference type="Proteomes" id="UP000887320">
    <property type="component" value="Unassembled WGS sequence"/>
</dbReference>
<feature type="signal peptide" evidence="1">
    <location>
        <begin position="1"/>
        <end position="18"/>
    </location>
</feature>
<feature type="chain" id="PRO_5036497754" evidence="1">
    <location>
        <begin position="19"/>
        <end position="125"/>
    </location>
</feature>
<dbReference type="EMBL" id="JAHWXT010000001">
    <property type="protein sequence ID" value="MCF0263306.1"/>
    <property type="molecule type" value="Genomic_DNA"/>
</dbReference>
<gene>
    <name evidence="2" type="ORF">KW868_02285</name>
</gene>
<name>A0A8X8KDZ1_ACIGI</name>
<proteinExistence type="predicted"/>
<comment type="caution">
    <text evidence="2">The sequence shown here is derived from an EMBL/GenBank/DDBJ whole genome shotgun (WGS) entry which is preliminary data.</text>
</comment>
<accession>A0A8X8KDZ1</accession>
<dbReference type="AlphaFoldDB" id="A0A8X8KDZ1"/>
<evidence type="ECO:0000313" key="3">
    <source>
        <dbReference type="Proteomes" id="UP000887320"/>
    </source>
</evidence>
<keyword evidence="1" id="KW-0732">Signal</keyword>
<sequence>MKIPLLFILAILSHSAFASYENSCDLEVKLLENASTRTLYINKDGLGEVEEATLNIKGVVKKAQAAGRADSGCQHYIGKVLVENLSDFPNRSEFKKGQKIKLNILITDYKGIPKSETVTYLGPDK</sequence>
<evidence type="ECO:0000313" key="2">
    <source>
        <dbReference type="EMBL" id="MCF0263306.1"/>
    </source>
</evidence>
<evidence type="ECO:0000256" key="1">
    <source>
        <dbReference type="SAM" id="SignalP"/>
    </source>
</evidence>
<dbReference type="RefSeq" id="WP_234622585.1">
    <property type="nucleotide sequence ID" value="NZ_JAHWXT010000001.1"/>
</dbReference>
<organism evidence="2 3">
    <name type="scientific">Acinetobacter guillouiae</name>
    <name type="common">Acinetobacter genomosp. 11</name>
    <dbReference type="NCBI Taxonomy" id="106649"/>
    <lineage>
        <taxon>Bacteria</taxon>
        <taxon>Pseudomonadati</taxon>
        <taxon>Pseudomonadota</taxon>
        <taxon>Gammaproteobacteria</taxon>
        <taxon>Moraxellales</taxon>
        <taxon>Moraxellaceae</taxon>
        <taxon>Acinetobacter</taxon>
    </lineage>
</organism>
<reference evidence="2" key="1">
    <citation type="submission" date="2021-07" db="EMBL/GenBank/DDBJ databases">
        <authorList>
            <person name="Fernandez M."/>
            <person name="Pereira P."/>
            <person name="Torres Tejerizo G.A."/>
            <person name="Gonzalez P."/>
            <person name="Agostini E."/>
        </authorList>
    </citation>
    <scope>NUCLEOTIDE SEQUENCE</scope>
    <source>
        <strain evidence="2">SFC 500-1A</strain>
    </source>
</reference>